<keyword evidence="2" id="KW-1185">Reference proteome</keyword>
<dbReference type="InterPro" id="IPR036107">
    <property type="entry name" value="CsrA_sf"/>
</dbReference>
<dbReference type="Pfam" id="PF02599">
    <property type="entry name" value="CsrA"/>
    <property type="match status" value="1"/>
</dbReference>
<reference evidence="1 2" key="1">
    <citation type="submission" date="2019-02" db="EMBL/GenBank/DDBJ databases">
        <title>Deep-cultivation of Planctomycetes and their phenomic and genomic characterization uncovers novel biology.</title>
        <authorList>
            <person name="Wiegand S."/>
            <person name="Jogler M."/>
            <person name="Boedeker C."/>
            <person name="Pinto D."/>
            <person name="Vollmers J."/>
            <person name="Rivas-Marin E."/>
            <person name="Kohn T."/>
            <person name="Peeters S.H."/>
            <person name="Heuer A."/>
            <person name="Rast P."/>
            <person name="Oberbeckmann S."/>
            <person name="Bunk B."/>
            <person name="Jeske O."/>
            <person name="Meyerdierks A."/>
            <person name="Storesund J.E."/>
            <person name="Kallscheuer N."/>
            <person name="Luecker S."/>
            <person name="Lage O.M."/>
            <person name="Pohl T."/>
            <person name="Merkel B.J."/>
            <person name="Hornburger P."/>
            <person name="Mueller R.-W."/>
            <person name="Bruemmer F."/>
            <person name="Labrenz M."/>
            <person name="Spormann A.M."/>
            <person name="Op Den Camp H."/>
            <person name="Overmann J."/>
            <person name="Amann R."/>
            <person name="Jetten M.S.M."/>
            <person name="Mascher T."/>
            <person name="Medema M.H."/>
            <person name="Devos D.P."/>
            <person name="Kaster A.-K."/>
            <person name="Ovreas L."/>
            <person name="Rohde M."/>
            <person name="Galperin M.Y."/>
            <person name="Jogler C."/>
        </authorList>
    </citation>
    <scope>NUCLEOTIDE SEQUENCE [LARGE SCALE GENOMIC DNA]</scope>
    <source>
        <strain evidence="1 2">Enr8</strain>
    </source>
</reference>
<comment type="caution">
    <text evidence="1">The sequence shown here is derived from an EMBL/GenBank/DDBJ whole genome shotgun (WGS) entry which is preliminary data.</text>
</comment>
<dbReference type="GO" id="GO:0006402">
    <property type="term" value="P:mRNA catabolic process"/>
    <property type="evidence" value="ECO:0007669"/>
    <property type="project" value="InterPro"/>
</dbReference>
<dbReference type="GO" id="GO:0003723">
    <property type="term" value="F:RNA binding"/>
    <property type="evidence" value="ECO:0007669"/>
    <property type="project" value="InterPro"/>
</dbReference>
<dbReference type="GO" id="GO:0006109">
    <property type="term" value="P:regulation of carbohydrate metabolic process"/>
    <property type="evidence" value="ECO:0007669"/>
    <property type="project" value="InterPro"/>
</dbReference>
<dbReference type="EMBL" id="SJPF01000005">
    <property type="protein sequence ID" value="TWT30679.1"/>
    <property type="molecule type" value="Genomic_DNA"/>
</dbReference>
<gene>
    <name evidence="1" type="ORF">Enr8_42020</name>
</gene>
<protein>
    <submittedName>
        <fullName evidence="1">Carbon storage regulator</fullName>
    </submittedName>
</protein>
<sequence length="84" mass="9833">MFLVLSRHVNEPIVFDFDKVIRLIDTNPEEAKESLRRVSVMPFAIRGDKVRFSIDAHKNVSVHRQEVMDAIDRENKQKQDQAEV</sequence>
<dbReference type="RefSeq" id="WP_146435324.1">
    <property type="nucleotide sequence ID" value="NZ_SJPF01000005.1"/>
</dbReference>
<dbReference type="Proteomes" id="UP000318878">
    <property type="component" value="Unassembled WGS sequence"/>
</dbReference>
<accession>A0A5C5UXW6</accession>
<proteinExistence type="predicted"/>
<name>A0A5C5UXW6_9BACT</name>
<organism evidence="1 2">
    <name type="scientific">Blastopirellula retiformator</name>
    <dbReference type="NCBI Taxonomy" id="2527970"/>
    <lineage>
        <taxon>Bacteria</taxon>
        <taxon>Pseudomonadati</taxon>
        <taxon>Planctomycetota</taxon>
        <taxon>Planctomycetia</taxon>
        <taxon>Pirellulales</taxon>
        <taxon>Pirellulaceae</taxon>
        <taxon>Blastopirellula</taxon>
    </lineage>
</organism>
<evidence type="ECO:0000313" key="2">
    <source>
        <dbReference type="Proteomes" id="UP000318878"/>
    </source>
</evidence>
<evidence type="ECO:0000313" key="1">
    <source>
        <dbReference type="EMBL" id="TWT30679.1"/>
    </source>
</evidence>
<dbReference type="OrthoDB" id="9809061at2"/>
<dbReference type="SUPFAM" id="SSF117130">
    <property type="entry name" value="CsrA-like"/>
    <property type="match status" value="1"/>
</dbReference>
<dbReference type="InterPro" id="IPR003751">
    <property type="entry name" value="CsrA"/>
</dbReference>
<dbReference type="AlphaFoldDB" id="A0A5C5UXW6"/>
<dbReference type="Gene3D" id="2.60.40.4380">
    <property type="entry name" value="Translational regulator CsrA"/>
    <property type="match status" value="1"/>
</dbReference>